<dbReference type="EMBL" id="OR769223">
    <property type="protein sequence ID" value="WQJ53483.1"/>
    <property type="molecule type" value="Genomic_DNA"/>
</dbReference>
<evidence type="ECO:0000313" key="2">
    <source>
        <dbReference type="Proteomes" id="UP001358193"/>
    </source>
</evidence>
<accession>A0ABZ0Z2U9</accession>
<dbReference type="Proteomes" id="UP001358193">
    <property type="component" value="Segment"/>
</dbReference>
<name>A0ABZ0Z2U9_9CAUD</name>
<proteinExistence type="predicted"/>
<protein>
    <submittedName>
        <fullName evidence="1">Uncharacterized protein</fullName>
    </submittedName>
</protein>
<sequence length="192" mass="21665">MTKKQLYESIMRHVSYEVKKALNESFDFEPAEAMNAIVAAFNDERLSKVVANIQCSDIAELVKEMSKAANNELPAKAPLKISSLKTLADYILIKHFNEAAMKELTEMGKAELDDLANCVCQEVLNAENNANNDEEHSDIESKQQYNQQMNRNLPLPASNNLPECNCGNKKPVKECGTATNENYRPRIRRRSL</sequence>
<evidence type="ECO:0000313" key="1">
    <source>
        <dbReference type="EMBL" id="WQJ53483.1"/>
    </source>
</evidence>
<keyword evidence="2" id="KW-1185">Reference proteome</keyword>
<organism evidence="1 2">
    <name type="scientific">phage Lak_Megaphage_Sonny</name>
    <dbReference type="NCBI Taxonomy" id="3109229"/>
    <lineage>
        <taxon>Viruses</taxon>
        <taxon>Duplodnaviria</taxon>
        <taxon>Heunggongvirae</taxon>
        <taxon>Uroviricota</taxon>
        <taxon>Caudoviricetes</taxon>
        <taxon>Caudoviricetes code 15 clade</taxon>
    </lineage>
</organism>
<reference evidence="1 2" key="1">
    <citation type="submission" date="2023-11" db="EMBL/GenBank/DDBJ databases">
        <authorList>
            <person name="Cook R."/>
            <person name="Crisci M."/>
            <person name="Pye H."/>
            <person name="Adriaenssens E."/>
            <person name="Santini J."/>
        </authorList>
    </citation>
    <scope>NUCLEOTIDE SEQUENCE [LARGE SCALE GENOMIC DNA]</scope>
    <source>
        <strain evidence="1">Lak_Megaphage_Sonny</strain>
    </source>
</reference>